<dbReference type="PANTHER" id="PTHR11200:SF300">
    <property type="entry name" value="TYPE II INOSITOL 1,4,5-TRISPHOSPHATE 5-PHOSPHATASE"/>
    <property type="match status" value="1"/>
</dbReference>
<dbReference type="InterPro" id="IPR000953">
    <property type="entry name" value="Chromo/chromo_shadow_dom"/>
</dbReference>
<dbReference type="Gene3D" id="2.60.40.10">
    <property type="entry name" value="Immunoglobulins"/>
    <property type="match status" value="1"/>
</dbReference>
<comment type="subcellular location">
    <subcellularLocation>
        <location evidence="1">Nucleus</location>
    </subcellularLocation>
</comment>
<dbReference type="SMART" id="SM00298">
    <property type="entry name" value="CHROMO"/>
    <property type="match status" value="1"/>
</dbReference>
<evidence type="ECO:0000313" key="3">
    <source>
        <dbReference type="EMBL" id="CAJ0945610.1"/>
    </source>
</evidence>
<dbReference type="InterPro" id="IPR048869">
    <property type="entry name" value="OCRL-1_2_ASH"/>
</dbReference>
<dbReference type="InterPro" id="IPR013783">
    <property type="entry name" value="Ig-like_fold"/>
</dbReference>
<dbReference type="Pfam" id="PF21310">
    <property type="entry name" value="OCRL-like_ASH"/>
    <property type="match status" value="1"/>
</dbReference>
<dbReference type="InterPro" id="IPR008936">
    <property type="entry name" value="Rho_GTPase_activation_prot"/>
</dbReference>
<evidence type="ECO:0000259" key="2">
    <source>
        <dbReference type="PROSITE" id="PS50013"/>
    </source>
</evidence>
<accession>A0ABN9LMH1</accession>
<dbReference type="Pfam" id="PF00385">
    <property type="entry name" value="Chromo"/>
    <property type="match status" value="1"/>
</dbReference>
<dbReference type="Gene3D" id="2.40.50.40">
    <property type="match status" value="1"/>
</dbReference>
<dbReference type="PANTHER" id="PTHR11200">
    <property type="entry name" value="INOSITOL 5-PHOSPHATASE"/>
    <property type="match status" value="1"/>
</dbReference>
<dbReference type="InterPro" id="IPR016197">
    <property type="entry name" value="Chromo-like_dom_sf"/>
</dbReference>
<evidence type="ECO:0000313" key="4">
    <source>
        <dbReference type="Proteomes" id="UP001176940"/>
    </source>
</evidence>
<dbReference type="InterPro" id="IPR056924">
    <property type="entry name" value="SH3_Tf2-1"/>
</dbReference>
<sequence>MKVSSPKFKPRFIGPYRISEVLNPVSFRLTLPASFSIHNVFHRSLLRRYVAPVVPSVDPPAPVLVEGELEYIVEKILDSRISRRKLQYLVKWKGYGQEDNSWVFASDVHAADLVRAFHLAHPGRPGGSACYIGFSCLLEALGRRGSTSVPLVGCRRSEEKQSAEDRQLKAKVVNEELYRKTFEEIVRSLDKLENDCIPSATLSQREFSFKDVKYMQLQVQTFTIHNDGQVACQYEFISKLDERSYSKQWLRANPSKGFLTPGSKAQIELELFVNNQTAARLNSGEEKLEDILILHLDRGKDFFLSVSGDYLYSSFGSSIQMLCYMREPIRDMSANKIRELAHMPLQMKDDFVGAEKPLDVPKELCMMVDHLYRNASLQEDLFQQPGLRSEFEAIRDYLDTGFPESIRIL</sequence>
<proteinExistence type="predicted"/>
<dbReference type="Pfam" id="PF24626">
    <property type="entry name" value="SH3_Tf2-1"/>
    <property type="match status" value="1"/>
</dbReference>
<feature type="domain" description="Chromo" evidence="2">
    <location>
        <begin position="71"/>
        <end position="118"/>
    </location>
</feature>
<dbReference type="InterPro" id="IPR023780">
    <property type="entry name" value="Chromo_domain"/>
</dbReference>
<reference evidence="3" key="1">
    <citation type="submission" date="2023-07" db="EMBL/GenBank/DDBJ databases">
        <authorList>
            <person name="Stuckert A."/>
        </authorList>
    </citation>
    <scope>NUCLEOTIDE SEQUENCE</scope>
</reference>
<evidence type="ECO:0000256" key="1">
    <source>
        <dbReference type="ARBA" id="ARBA00004123"/>
    </source>
</evidence>
<protein>
    <recommendedName>
        <fullName evidence="2">Chromo domain-containing protein</fullName>
    </recommendedName>
</protein>
<organism evidence="3 4">
    <name type="scientific">Ranitomeya imitator</name>
    <name type="common">mimic poison frog</name>
    <dbReference type="NCBI Taxonomy" id="111125"/>
    <lineage>
        <taxon>Eukaryota</taxon>
        <taxon>Metazoa</taxon>
        <taxon>Chordata</taxon>
        <taxon>Craniata</taxon>
        <taxon>Vertebrata</taxon>
        <taxon>Euteleostomi</taxon>
        <taxon>Amphibia</taxon>
        <taxon>Batrachia</taxon>
        <taxon>Anura</taxon>
        <taxon>Neobatrachia</taxon>
        <taxon>Hyloidea</taxon>
        <taxon>Dendrobatidae</taxon>
        <taxon>Dendrobatinae</taxon>
        <taxon>Ranitomeya</taxon>
    </lineage>
</organism>
<dbReference type="EMBL" id="CAUEEQ010024242">
    <property type="protein sequence ID" value="CAJ0945610.1"/>
    <property type="molecule type" value="Genomic_DNA"/>
</dbReference>
<name>A0ABN9LMH1_9NEOB</name>
<dbReference type="SUPFAM" id="SSF54160">
    <property type="entry name" value="Chromo domain-like"/>
    <property type="match status" value="1"/>
</dbReference>
<dbReference type="CDD" id="cd00024">
    <property type="entry name" value="CD_CSD"/>
    <property type="match status" value="1"/>
</dbReference>
<gene>
    <name evidence="3" type="ORF">RIMI_LOCUS10955181</name>
</gene>
<dbReference type="SUPFAM" id="SSF48350">
    <property type="entry name" value="GTPase activation domain, GAP"/>
    <property type="match status" value="1"/>
</dbReference>
<dbReference type="PROSITE" id="PS50013">
    <property type="entry name" value="CHROMO_2"/>
    <property type="match status" value="1"/>
</dbReference>
<dbReference type="InterPro" id="IPR046985">
    <property type="entry name" value="IP5"/>
</dbReference>
<dbReference type="Proteomes" id="UP001176940">
    <property type="component" value="Unassembled WGS sequence"/>
</dbReference>
<comment type="caution">
    <text evidence="3">The sequence shown here is derived from an EMBL/GenBank/DDBJ whole genome shotgun (WGS) entry which is preliminary data.</text>
</comment>
<keyword evidence="4" id="KW-1185">Reference proteome</keyword>